<feature type="domain" description="Heterokaryon incompatibility" evidence="5">
    <location>
        <begin position="49"/>
        <end position="202"/>
    </location>
</feature>
<dbReference type="InterPro" id="IPR010730">
    <property type="entry name" value="HET"/>
</dbReference>
<dbReference type="Pfam" id="PF00569">
    <property type="entry name" value="ZZ"/>
    <property type="match status" value="1"/>
</dbReference>
<dbReference type="Gene3D" id="3.30.60.90">
    <property type="match status" value="1"/>
</dbReference>
<keyword evidence="2" id="KW-0863">Zinc-finger</keyword>
<keyword evidence="7" id="KW-1185">Reference proteome</keyword>
<dbReference type="CDD" id="cd02249">
    <property type="entry name" value="ZZ"/>
    <property type="match status" value="1"/>
</dbReference>
<evidence type="ECO:0000313" key="7">
    <source>
        <dbReference type="Proteomes" id="UP001446871"/>
    </source>
</evidence>
<dbReference type="Proteomes" id="UP001446871">
    <property type="component" value="Unassembled WGS sequence"/>
</dbReference>
<dbReference type="PANTHER" id="PTHR24148">
    <property type="entry name" value="ANKYRIN REPEAT DOMAIN-CONTAINING PROTEIN 39 HOMOLOG-RELATED"/>
    <property type="match status" value="1"/>
</dbReference>
<proteinExistence type="predicted"/>
<evidence type="ECO:0000256" key="3">
    <source>
        <dbReference type="ARBA" id="ARBA00022833"/>
    </source>
</evidence>
<dbReference type="SUPFAM" id="SSF57850">
    <property type="entry name" value="RING/U-box"/>
    <property type="match status" value="1"/>
</dbReference>
<dbReference type="Pfam" id="PF06985">
    <property type="entry name" value="HET"/>
    <property type="match status" value="1"/>
</dbReference>
<reference evidence="6 7" key="1">
    <citation type="submission" date="2023-01" db="EMBL/GenBank/DDBJ databases">
        <title>Analysis of 21 Apiospora genomes using comparative genomics revels a genus with tremendous synthesis potential of carbohydrate active enzymes and secondary metabolites.</title>
        <authorList>
            <person name="Sorensen T."/>
        </authorList>
    </citation>
    <scope>NUCLEOTIDE SEQUENCE [LARGE SCALE GENOMIC DNA]</scope>
    <source>
        <strain evidence="6 7">CBS 83171</strain>
    </source>
</reference>
<accession>A0ABR1VZZ7</accession>
<gene>
    <name evidence="6" type="ORF">PG996_002996</name>
</gene>
<evidence type="ECO:0000259" key="5">
    <source>
        <dbReference type="Pfam" id="PF06985"/>
    </source>
</evidence>
<dbReference type="InterPro" id="IPR043145">
    <property type="entry name" value="Znf_ZZ_sf"/>
</dbReference>
<organism evidence="6 7">
    <name type="scientific">Apiospora saccharicola</name>
    <dbReference type="NCBI Taxonomy" id="335842"/>
    <lineage>
        <taxon>Eukaryota</taxon>
        <taxon>Fungi</taxon>
        <taxon>Dikarya</taxon>
        <taxon>Ascomycota</taxon>
        <taxon>Pezizomycotina</taxon>
        <taxon>Sordariomycetes</taxon>
        <taxon>Xylariomycetidae</taxon>
        <taxon>Amphisphaeriales</taxon>
        <taxon>Apiosporaceae</taxon>
        <taxon>Apiospora</taxon>
    </lineage>
</organism>
<dbReference type="InterPro" id="IPR000433">
    <property type="entry name" value="Znf_ZZ"/>
</dbReference>
<feature type="domain" description="ZZ-type" evidence="4">
    <location>
        <begin position="419"/>
        <end position="454"/>
    </location>
</feature>
<sequence>MASASDFRYTPLEDPENCLRLLQLLPGEHNDDDLHATLTPFQRDAAPEYRPVSYTWGDEEPSSQLLIQNHGQQEWVKFPIRPNLEALLRQVRSSLGAQYIWVDAICINYEKGHQVRTMDRIYRDKHVFVWLGPLSEDSSQAMDLIDNFWGQCDSASWSPGSSEAYKAICNFTISSRVPRASWKSIFNLISRLWFSRRWVVQEFVLSGQKDFWVGSRHQDFHPLICLALFLKESVFHISDGETKTDVCFVEPGHGHNLPSPDIDPIDRLERLWSAYLTTQTEDATGRSLEHLLDKFSGFVSSDPRDGIYAFISMASDKELSDWLPDYSDRNPVEIFYKNVTLHIIWHSESLDIMARSAYQAIDFTPILREDCQWGDRQGNAHSQPHIHLLHGYNIQSLTTFGQPLKRLKPGQEGWIGRRECDGCDKPIVGAGLKCIDCADFDYCHACARTSDVTHDPDHRFRYHNGAVYFAWGLPTATILPCRDSSHDCHGLNEPRGLTASPFGGIIVDRIKKEGYPAQPHMVRMPDVGFSLSLPGDNLTKGSELPGMQDYFDADGTPDDRILRTMIGNRRVSGGVVCHVTDSWTAIARQRFFSRIVGRETDLRSHETAADDEHAETIREAMESVNFMHSNQRKFVVTERSLGFVPSGASCGDSIAILNGCSVPLVIRRYRTNRKLGML</sequence>
<name>A0ABR1VZZ7_9PEZI</name>
<evidence type="ECO:0000256" key="2">
    <source>
        <dbReference type="ARBA" id="ARBA00022771"/>
    </source>
</evidence>
<dbReference type="PANTHER" id="PTHR24148:SF64">
    <property type="entry name" value="HETEROKARYON INCOMPATIBILITY DOMAIN-CONTAINING PROTEIN"/>
    <property type="match status" value="1"/>
</dbReference>
<comment type="caution">
    <text evidence="6">The sequence shown here is derived from an EMBL/GenBank/DDBJ whole genome shotgun (WGS) entry which is preliminary data.</text>
</comment>
<dbReference type="InterPro" id="IPR052895">
    <property type="entry name" value="HetReg/Transcr_Mod"/>
</dbReference>
<keyword evidence="1" id="KW-0479">Metal-binding</keyword>
<evidence type="ECO:0008006" key="8">
    <source>
        <dbReference type="Google" id="ProtNLM"/>
    </source>
</evidence>
<evidence type="ECO:0000313" key="6">
    <source>
        <dbReference type="EMBL" id="KAK8076826.1"/>
    </source>
</evidence>
<keyword evidence="3" id="KW-0862">Zinc</keyword>
<evidence type="ECO:0000259" key="4">
    <source>
        <dbReference type="Pfam" id="PF00569"/>
    </source>
</evidence>
<dbReference type="EMBL" id="JAQQWM010000002">
    <property type="protein sequence ID" value="KAK8076826.1"/>
    <property type="molecule type" value="Genomic_DNA"/>
</dbReference>
<evidence type="ECO:0000256" key="1">
    <source>
        <dbReference type="ARBA" id="ARBA00022723"/>
    </source>
</evidence>
<protein>
    <recommendedName>
        <fullName evidence="8">ZZ-type domain-containing protein</fullName>
    </recommendedName>
</protein>